<feature type="transmembrane region" description="Helical" evidence="11">
    <location>
        <begin position="427"/>
        <end position="449"/>
    </location>
</feature>
<keyword evidence="6" id="KW-0378">Hydrolase</keyword>
<dbReference type="InterPro" id="IPR001478">
    <property type="entry name" value="PDZ"/>
</dbReference>
<dbReference type="eggNOG" id="COG0750">
    <property type="taxonomic scope" value="Bacteria"/>
</dbReference>
<comment type="cofactor">
    <cofactor evidence="1">
        <name>Zn(2+)</name>
        <dbReference type="ChEBI" id="CHEBI:29105"/>
    </cofactor>
</comment>
<feature type="domain" description="PDZ" evidence="12">
    <location>
        <begin position="124"/>
        <end position="178"/>
    </location>
</feature>
<dbReference type="CDD" id="cd23081">
    <property type="entry name" value="cpPDZ_EcRseP-like"/>
    <property type="match status" value="1"/>
</dbReference>
<dbReference type="PANTHER" id="PTHR42837:SF2">
    <property type="entry name" value="MEMBRANE METALLOPROTEASE ARASP2, CHLOROPLASTIC-RELATED"/>
    <property type="match status" value="1"/>
</dbReference>
<dbReference type="Gene3D" id="2.30.42.10">
    <property type="match status" value="2"/>
</dbReference>
<evidence type="ECO:0000256" key="3">
    <source>
        <dbReference type="ARBA" id="ARBA00007931"/>
    </source>
</evidence>
<organism evidence="13 14">
    <name type="scientific">Kosmotoga olearia (strain ATCC BAA-1733 / DSM 21960 / TBF 19.5.1)</name>
    <dbReference type="NCBI Taxonomy" id="521045"/>
    <lineage>
        <taxon>Bacteria</taxon>
        <taxon>Thermotogati</taxon>
        <taxon>Thermotogota</taxon>
        <taxon>Thermotogae</taxon>
        <taxon>Kosmotogales</taxon>
        <taxon>Kosmotogaceae</taxon>
        <taxon>Kosmotoga</taxon>
    </lineage>
</organism>
<sequence length="504" mass="56304">MLTLVYFFLILTAIVVVHEFGHYLFARIFGVRALEFAVGFGPRIFSKKGKKTEFRINVLPLGGYVKLAGEDFGELSEEIPEDELFSNKPSWQRFLIAFAGPLFSIIAGFIIFALVGAFWGFPEVRIEQVEPGTPAYYAGLEAGDRILEVNGRVLIQENTLSDLISKGKELTLTIERDGKELQLNVKPALFPEEAILVIKDAEMIPEEGSIIELFNGVPFDGKYSDFSSVLTPENTIKITFKDGTQLSGVIEGVSVTKERYAIGIYYSNFEPVLNKDFGRFKAGDRILEVNGMKLENGVDLSRLAQIIGLNENQLFIHLSGNKMEWFGRGLPDELTIKVLRNGKELTLETSKTEITNLMKEPNVFQLGYSYWYPKNVFHAFSLGFKWANELLFSMVKILSRLFTGGTSLNEFSGPIGMVTLVSQATKAGLKTILILVGFITLNIGVINLLPLPALDGGRMVLAFVEMVTRKRIDPKVEGYIHTIGFIIIMGILIYITFIDIGRFL</sequence>
<evidence type="ECO:0000256" key="11">
    <source>
        <dbReference type="SAM" id="Phobius"/>
    </source>
</evidence>
<dbReference type="PROSITE" id="PS50106">
    <property type="entry name" value="PDZ"/>
    <property type="match status" value="1"/>
</dbReference>
<dbReference type="EMBL" id="CP001634">
    <property type="protein sequence ID" value="ACR79619.1"/>
    <property type="molecule type" value="Genomic_DNA"/>
</dbReference>
<accession>C5CGP0</accession>
<evidence type="ECO:0000259" key="12">
    <source>
        <dbReference type="PROSITE" id="PS50106"/>
    </source>
</evidence>
<evidence type="ECO:0000256" key="4">
    <source>
        <dbReference type="ARBA" id="ARBA00022670"/>
    </source>
</evidence>
<evidence type="ECO:0000256" key="6">
    <source>
        <dbReference type="ARBA" id="ARBA00022801"/>
    </source>
</evidence>
<protein>
    <submittedName>
        <fullName evidence="13">Peptidase M50</fullName>
    </submittedName>
</protein>
<dbReference type="InterPro" id="IPR004387">
    <property type="entry name" value="Pept_M50_Zn"/>
</dbReference>
<dbReference type="RefSeq" id="WP_015868281.1">
    <property type="nucleotide sequence ID" value="NC_012785.1"/>
</dbReference>
<keyword evidence="14" id="KW-1185">Reference proteome</keyword>
<keyword evidence="7" id="KW-0862">Zinc</keyword>
<evidence type="ECO:0000256" key="10">
    <source>
        <dbReference type="ARBA" id="ARBA00023136"/>
    </source>
</evidence>
<keyword evidence="10 11" id="KW-0472">Membrane</keyword>
<dbReference type="GO" id="GO:0006508">
    <property type="term" value="P:proteolysis"/>
    <property type="evidence" value="ECO:0007669"/>
    <property type="project" value="UniProtKB-KW"/>
</dbReference>
<dbReference type="InterPro" id="IPR036034">
    <property type="entry name" value="PDZ_sf"/>
</dbReference>
<dbReference type="HOGENOM" id="CLU_025778_1_0_0"/>
<proteinExistence type="inferred from homology"/>
<keyword evidence="5 11" id="KW-0812">Transmembrane</keyword>
<evidence type="ECO:0000256" key="9">
    <source>
        <dbReference type="ARBA" id="ARBA00023049"/>
    </source>
</evidence>
<dbReference type="GO" id="GO:0004222">
    <property type="term" value="F:metalloendopeptidase activity"/>
    <property type="evidence" value="ECO:0007669"/>
    <property type="project" value="InterPro"/>
</dbReference>
<evidence type="ECO:0000256" key="7">
    <source>
        <dbReference type="ARBA" id="ARBA00022833"/>
    </source>
</evidence>
<evidence type="ECO:0000313" key="14">
    <source>
        <dbReference type="Proteomes" id="UP000002382"/>
    </source>
</evidence>
<dbReference type="Pfam" id="PF17820">
    <property type="entry name" value="PDZ_6"/>
    <property type="match status" value="1"/>
</dbReference>
<evidence type="ECO:0000256" key="1">
    <source>
        <dbReference type="ARBA" id="ARBA00001947"/>
    </source>
</evidence>
<feature type="transmembrane region" description="Helical" evidence="11">
    <location>
        <begin position="6"/>
        <end position="25"/>
    </location>
</feature>
<dbReference type="OrthoDB" id="9782003at2"/>
<evidence type="ECO:0000313" key="13">
    <source>
        <dbReference type="EMBL" id="ACR79619.1"/>
    </source>
</evidence>
<dbReference type="Proteomes" id="UP000002382">
    <property type="component" value="Chromosome"/>
</dbReference>
<comment type="subcellular location">
    <subcellularLocation>
        <location evidence="2">Membrane</location>
        <topology evidence="2">Multi-pass membrane protein</topology>
    </subcellularLocation>
</comment>
<comment type="similarity">
    <text evidence="3">Belongs to the peptidase M50B family.</text>
</comment>
<dbReference type="Pfam" id="PF02163">
    <property type="entry name" value="Peptidase_M50"/>
    <property type="match status" value="1"/>
</dbReference>
<dbReference type="KEGG" id="kol:Kole_0910"/>
<dbReference type="AlphaFoldDB" id="C5CGP0"/>
<dbReference type="PANTHER" id="PTHR42837">
    <property type="entry name" value="REGULATOR OF SIGMA-E PROTEASE RSEP"/>
    <property type="match status" value="1"/>
</dbReference>
<keyword evidence="8 11" id="KW-1133">Transmembrane helix</keyword>
<name>C5CGP0_KOSOT</name>
<keyword evidence="4" id="KW-0645">Protease</keyword>
<evidence type="ECO:0000256" key="2">
    <source>
        <dbReference type="ARBA" id="ARBA00004141"/>
    </source>
</evidence>
<reference evidence="13 14" key="2">
    <citation type="journal article" date="2011" name="J. Bacteriol.">
        <title>Genome Sequence of Kosmotoga olearia Strain TBF 19.5.1, a Thermophilic Bacterium with a Wide Growth Temperature Range, Isolated from the Troll B Oil Platform in the North Sea.</title>
        <authorList>
            <person name="Swithers K.S."/>
            <person name="Dipippo J.L."/>
            <person name="Bruce D.C."/>
            <person name="Detter C."/>
            <person name="Tapia R."/>
            <person name="Han S."/>
            <person name="Goodwin L.A."/>
            <person name="Han J."/>
            <person name="Woyke T."/>
            <person name="Pitluck S."/>
            <person name="Pennacchio L."/>
            <person name="Nolan M."/>
            <person name="Mikhailova N."/>
            <person name="Land M.L."/>
            <person name="Nesbo C.L."/>
            <person name="Gogarten J.P."/>
            <person name="Noll K.M."/>
        </authorList>
    </citation>
    <scope>NUCLEOTIDE SEQUENCE [LARGE SCALE GENOMIC DNA]</scope>
    <source>
        <strain evidence="14">ATCC BAA-1733 / DSM 21960 / TBF 19.5.1</strain>
    </source>
</reference>
<evidence type="ECO:0000256" key="5">
    <source>
        <dbReference type="ARBA" id="ARBA00022692"/>
    </source>
</evidence>
<evidence type="ECO:0000256" key="8">
    <source>
        <dbReference type="ARBA" id="ARBA00022989"/>
    </source>
</evidence>
<dbReference type="SMART" id="SM00228">
    <property type="entry name" value="PDZ"/>
    <property type="match status" value="2"/>
</dbReference>
<dbReference type="InterPro" id="IPR041489">
    <property type="entry name" value="PDZ_6"/>
</dbReference>
<dbReference type="SUPFAM" id="SSF50156">
    <property type="entry name" value="PDZ domain-like"/>
    <property type="match status" value="1"/>
</dbReference>
<feature type="transmembrane region" description="Helical" evidence="11">
    <location>
        <begin position="94"/>
        <end position="121"/>
    </location>
</feature>
<keyword evidence="9" id="KW-0482">Metalloprotease</keyword>
<dbReference type="STRING" id="521045.Kole_0910"/>
<feature type="transmembrane region" description="Helical" evidence="11">
    <location>
        <begin position="479"/>
        <end position="498"/>
    </location>
</feature>
<gene>
    <name evidence="13" type="ordered locus">Kole_0910</name>
</gene>
<reference evidence="13 14" key="1">
    <citation type="submission" date="2009-06" db="EMBL/GenBank/DDBJ databases">
        <title>Complete sequence of Thermotogales bacterium TBF 19.5.1.</title>
        <authorList>
            <consortium name="US DOE Joint Genome Institute"/>
            <person name="Lucas S."/>
            <person name="Copeland A."/>
            <person name="Lapidus A."/>
            <person name="Glavina del Rio T."/>
            <person name="Tice H."/>
            <person name="Bruce D."/>
            <person name="Goodwin L."/>
            <person name="Pitluck S."/>
            <person name="Chertkov O."/>
            <person name="Brettin T."/>
            <person name="Detter J.C."/>
            <person name="Han C."/>
            <person name="Schmutz J."/>
            <person name="Larimer F."/>
            <person name="Land M."/>
            <person name="Hauser L."/>
            <person name="Kyrpides N."/>
            <person name="Ovchinnikova G."/>
            <person name="Noll K."/>
        </authorList>
    </citation>
    <scope>NUCLEOTIDE SEQUENCE [LARGE SCALE GENOMIC DNA]</scope>
    <source>
        <strain evidence="14">ATCC BAA-1733 / DSM 21960 / TBF 19.5.1</strain>
    </source>
</reference>
<dbReference type="CDD" id="cd06163">
    <property type="entry name" value="S2P-M50_PDZ_RseP-like"/>
    <property type="match status" value="1"/>
</dbReference>
<dbReference type="GO" id="GO:0016020">
    <property type="term" value="C:membrane"/>
    <property type="evidence" value="ECO:0007669"/>
    <property type="project" value="UniProtKB-SubCell"/>
</dbReference>
<dbReference type="InterPro" id="IPR008915">
    <property type="entry name" value="Peptidase_M50"/>
</dbReference>